<feature type="compositionally biased region" description="Low complexity" evidence="3">
    <location>
        <begin position="286"/>
        <end position="303"/>
    </location>
</feature>
<sequence length="366" mass="42287">MRKHDEAAAAAATTAQMKATAQVPQALVLEHVSPATRLLEKRRQMFEVQEALDAQKEEFARREEAFHRREEGLRKKDLELQESLIKFNKFLQENESKRNRADKRTQEETKQRKSKEGDIRKLEKQLDAMRKERAELDKVVDRNIKYQRYLETVQETMPEDYPEVGDLLNRYQTLKDANGDLKERLQTYEDSNEVKRAEYVHYTKEQTNEILNFNNEIASMQKQLEQSESEAMRMQNEVDGQIRSISDRTLEIGQALMVVENLLQRCTSKPHGNFLKHFQASEEHQQSQQSSQQQSQQSPSESSDLMRDGESKEDSLHEGSSASRTRGRGPDELTRKGLAAMSQLDVIAAYIVDFESIVAEAPSHVN</sequence>
<evidence type="ECO:0000313" key="5">
    <source>
        <dbReference type="EMBL" id="GBG32052.1"/>
    </source>
</evidence>
<dbReference type="Gene3D" id="1.20.5.340">
    <property type="match status" value="1"/>
</dbReference>
<feature type="compositionally biased region" description="Low complexity" evidence="3">
    <location>
        <begin position="8"/>
        <end position="21"/>
    </location>
</feature>
<feature type="coiled-coil region" evidence="2">
    <location>
        <begin position="171"/>
        <end position="244"/>
    </location>
</feature>
<name>A0A2R5GMD4_9STRA</name>
<feature type="domain" description="DUF4200" evidence="4">
    <location>
        <begin position="38"/>
        <end position="154"/>
    </location>
</feature>
<organism evidence="5 6">
    <name type="scientific">Hondaea fermentalgiana</name>
    <dbReference type="NCBI Taxonomy" id="2315210"/>
    <lineage>
        <taxon>Eukaryota</taxon>
        <taxon>Sar</taxon>
        <taxon>Stramenopiles</taxon>
        <taxon>Bigyra</taxon>
        <taxon>Labyrinthulomycetes</taxon>
        <taxon>Thraustochytrida</taxon>
        <taxon>Thraustochytriidae</taxon>
        <taxon>Hondaea</taxon>
    </lineage>
</organism>
<gene>
    <name evidence="5" type="ORF">FCC1311_082772</name>
</gene>
<evidence type="ECO:0000313" key="6">
    <source>
        <dbReference type="Proteomes" id="UP000241890"/>
    </source>
</evidence>
<dbReference type="Proteomes" id="UP000241890">
    <property type="component" value="Unassembled WGS sequence"/>
</dbReference>
<dbReference type="InterPro" id="IPR051147">
    <property type="entry name" value="CFAP_domain-containing"/>
</dbReference>
<keyword evidence="1 2" id="KW-0175">Coiled coil</keyword>
<reference evidence="5 6" key="1">
    <citation type="submission" date="2017-12" db="EMBL/GenBank/DDBJ databases">
        <title>Sequencing, de novo assembly and annotation of complete genome of a new Thraustochytrid species, strain FCC1311.</title>
        <authorList>
            <person name="Sedici K."/>
            <person name="Godart F."/>
            <person name="Aiese Cigliano R."/>
            <person name="Sanseverino W."/>
            <person name="Barakat M."/>
            <person name="Ortet P."/>
            <person name="Marechal E."/>
            <person name="Cagnac O."/>
            <person name="Amato A."/>
        </authorList>
    </citation>
    <scope>NUCLEOTIDE SEQUENCE [LARGE SCALE GENOMIC DNA]</scope>
</reference>
<dbReference type="InterPro" id="IPR025252">
    <property type="entry name" value="DUF4200"/>
</dbReference>
<dbReference type="PANTHER" id="PTHR21683:SF2">
    <property type="entry name" value="COILED-COIL DOMAIN-CONTAINING PROTEIN 42 LIKE-2-LIKE"/>
    <property type="match status" value="1"/>
</dbReference>
<accession>A0A2R5GMD4</accession>
<protein>
    <submittedName>
        <fullName evidence="5">Coiled-coil domain-containing protein 42</fullName>
    </submittedName>
</protein>
<comment type="caution">
    <text evidence="5">The sequence shown here is derived from an EMBL/GenBank/DDBJ whole genome shotgun (WGS) entry which is preliminary data.</text>
</comment>
<evidence type="ECO:0000256" key="3">
    <source>
        <dbReference type="SAM" id="MobiDB-lite"/>
    </source>
</evidence>
<feature type="region of interest" description="Disordered" evidence="3">
    <location>
        <begin position="95"/>
        <end position="118"/>
    </location>
</feature>
<dbReference type="InParanoid" id="A0A2R5GMD4"/>
<dbReference type="EMBL" id="BEYU01000113">
    <property type="protein sequence ID" value="GBG32052.1"/>
    <property type="molecule type" value="Genomic_DNA"/>
</dbReference>
<evidence type="ECO:0000256" key="2">
    <source>
        <dbReference type="SAM" id="Coils"/>
    </source>
</evidence>
<dbReference type="Pfam" id="PF13863">
    <property type="entry name" value="DUF4200"/>
    <property type="match status" value="1"/>
</dbReference>
<dbReference type="AlphaFoldDB" id="A0A2R5GMD4"/>
<feature type="region of interest" description="Disordered" evidence="3">
    <location>
        <begin position="280"/>
        <end position="332"/>
    </location>
</feature>
<proteinExistence type="predicted"/>
<dbReference type="OrthoDB" id="10264298at2759"/>
<keyword evidence="6" id="KW-1185">Reference proteome</keyword>
<dbReference type="PANTHER" id="PTHR21683">
    <property type="entry name" value="COILED-COIL DOMAIN-CONTAINING PROTEIN 42 LIKE-2-LIKE-RELATED"/>
    <property type="match status" value="1"/>
</dbReference>
<feature type="compositionally biased region" description="Basic and acidic residues" evidence="3">
    <location>
        <begin position="304"/>
        <end position="317"/>
    </location>
</feature>
<evidence type="ECO:0000259" key="4">
    <source>
        <dbReference type="Pfam" id="PF13863"/>
    </source>
</evidence>
<dbReference type="GO" id="GO:0005856">
    <property type="term" value="C:cytoskeleton"/>
    <property type="evidence" value="ECO:0007669"/>
    <property type="project" value="UniProtKB-ARBA"/>
</dbReference>
<evidence type="ECO:0000256" key="1">
    <source>
        <dbReference type="ARBA" id="ARBA00023054"/>
    </source>
</evidence>
<feature type="region of interest" description="Disordered" evidence="3">
    <location>
        <begin position="1"/>
        <end position="21"/>
    </location>
</feature>